<evidence type="ECO:0000313" key="5">
    <source>
        <dbReference type="Proteomes" id="UP000242084"/>
    </source>
</evidence>
<evidence type="ECO:0000256" key="2">
    <source>
        <dbReference type="SAM" id="MobiDB-lite"/>
    </source>
</evidence>
<organism evidence="4 5">
    <name type="scientific">Mammaliicoccus stepanovicii</name>
    <dbReference type="NCBI Taxonomy" id="643214"/>
    <lineage>
        <taxon>Bacteria</taxon>
        <taxon>Bacillati</taxon>
        <taxon>Bacillota</taxon>
        <taxon>Bacilli</taxon>
        <taxon>Bacillales</taxon>
        <taxon>Staphylococcaceae</taxon>
        <taxon>Mammaliicoccus</taxon>
    </lineage>
</organism>
<dbReference type="Proteomes" id="UP000242084">
    <property type="component" value="Chromosome 1"/>
</dbReference>
<dbReference type="OrthoDB" id="2134937at2"/>
<accession>A0A239ZUW0</accession>
<dbReference type="KEGG" id="sste:SAMEA4384403_1972"/>
<dbReference type="InterPro" id="IPR036629">
    <property type="entry name" value="YjbJ_sf"/>
</dbReference>
<feature type="region of interest" description="Disordered" evidence="2">
    <location>
        <begin position="1"/>
        <end position="60"/>
    </location>
</feature>
<name>A0A239ZUW0_9STAP</name>
<dbReference type="Gene3D" id="1.10.1470.10">
    <property type="entry name" value="YjbJ"/>
    <property type="match status" value="1"/>
</dbReference>
<dbReference type="EMBL" id="LT906462">
    <property type="protein sequence ID" value="SNV75042.1"/>
    <property type="molecule type" value="Genomic_DNA"/>
</dbReference>
<proteinExistence type="inferred from homology"/>
<dbReference type="RefSeq" id="WP_095089073.1">
    <property type="nucleotide sequence ID" value="NZ_BMDM01000001.1"/>
</dbReference>
<sequence>MAQEDKFEQAKGNVKETIGNVTENQDLENEGKKDKATGKAKEVVDNAKEKANDLIDKFKK</sequence>
<keyword evidence="5" id="KW-1185">Reference proteome</keyword>
<dbReference type="InterPro" id="IPR008462">
    <property type="entry name" value="CsbD"/>
</dbReference>
<dbReference type="SUPFAM" id="SSF69047">
    <property type="entry name" value="Hypothetical protein YjbJ"/>
    <property type="match status" value="1"/>
</dbReference>
<reference evidence="4 5" key="1">
    <citation type="submission" date="2017-06" db="EMBL/GenBank/DDBJ databases">
        <authorList>
            <consortium name="Pathogen Informatics"/>
        </authorList>
    </citation>
    <scope>NUCLEOTIDE SEQUENCE [LARGE SCALE GENOMIC DNA]</scope>
    <source>
        <strain evidence="4 5">NCTC13839</strain>
    </source>
</reference>
<comment type="similarity">
    <text evidence="1">Belongs to the UPF0337 (CsbD) family.</text>
</comment>
<evidence type="ECO:0000259" key="3">
    <source>
        <dbReference type="Pfam" id="PF05532"/>
    </source>
</evidence>
<evidence type="ECO:0000313" key="4">
    <source>
        <dbReference type="EMBL" id="SNV75042.1"/>
    </source>
</evidence>
<dbReference type="AlphaFoldDB" id="A0A239ZUW0"/>
<protein>
    <submittedName>
        <fullName evidence="4">CsbD-like protein</fullName>
    </submittedName>
</protein>
<gene>
    <name evidence="4" type="ORF">SAMEA4384403_01972</name>
</gene>
<feature type="domain" description="CsbD-like" evidence="3">
    <location>
        <begin position="4"/>
        <end position="53"/>
    </location>
</feature>
<dbReference type="Pfam" id="PF05532">
    <property type="entry name" value="CsbD"/>
    <property type="match status" value="1"/>
</dbReference>
<feature type="compositionally biased region" description="Basic and acidic residues" evidence="2">
    <location>
        <begin position="29"/>
        <end position="60"/>
    </location>
</feature>
<evidence type="ECO:0000256" key="1">
    <source>
        <dbReference type="ARBA" id="ARBA00009129"/>
    </source>
</evidence>